<keyword evidence="8" id="KW-0406">Ion transport</keyword>
<evidence type="ECO:0000256" key="12">
    <source>
        <dbReference type="SAM" id="Phobius"/>
    </source>
</evidence>
<evidence type="ECO:0000256" key="8">
    <source>
        <dbReference type="ARBA" id="ARBA00023065"/>
    </source>
</evidence>
<feature type="transmembrane region" description="Helical" evidence="12">
    <location>
        <begin position="122"/>
        <end position="142"/>
    </location>
</feature>
<keyword evidence="5" id="KW-1003">Cell membrane</keyword>
<evidence type="ECO:0000256" key="3">
    <source>
        <dbReference type="ARBA" id="ARBA00021242"/>
    </source>
</evidence>
<comment type="subcellular location">
    <subcellularLocation>
        <location evidence="2">Cell membrane</location>
        <topology evidence="2">Multi-pass membrane protein</topology>
    </subcellularLocation>
</comment>
<gene>
    <name evidence="13" type="ORF">M9Y10_022385</name>
</gene>
<dbReference type="PANTHER" id="PTHR23516:SF1">
    <property type="entry name" value="MOLYBDATE-ANION TRANSPORTER"/>
    <property type="match status" value="1"/>
</dbReference>
<dbReference type="SUPFAM" id="SSF103473">
    <property type="entry name" value="MFS general substrate transporter"/>
    <property type="match status" value="1"/>
</dbReference>
<dbReference type="EMBL" id="JAPFFF010000003">
    <property type="protein sequence ID" value="KAK8893956.1"/>
    <property type="molecule type" value="Genomic_DNA"/>
</dbReference>
<feature type="transmembrane region" description="Helical" evidence="12">
    <location>
        <begin position="198"/>
        <end position="222"/>
    </location>
</feature>
<protein>
    <recommendedName>
        <fullName evidence="3">Molybdate-anion transporter</fullName>
    </recommendedName>
    <alternativeName>
        <fullName evidence="10">Major facilitator superfamily domain-containing protein 5</fullName>
    </alternativeName>
    <alternativeName>
        <fullName evidence="11">Molybdate transporter 2 homolog</fullName>
    </alternativeName>
</protein>
<keyword evidence="9 12" id="KW-0472">Membrane</keyword>
<feature type="transmembrane region" description="Helical" evidence="12">
    <location>
        <begin position="46"/>
        <end position="67"/>
    </location>
</feature>
<evidence type="ECO:0000313" key="14">
    <source>
        <dbReference type="Proteomes" id="UP001470230"/>
    </source>
</evidence>
<feature type="transmembrane region" description="Helical" evidence="12">
    <location>
        <begin position="333"/>
        <end position="351"/>
    </location>
</feature>
<evidence type="ECO:0000313" key="13">
    <source>
        <dbReference type="EMBL" id="KAK8893956.1"/>
    </source>
</evidence>
<keyword evidence="6 12" id="KW-0812">Transmembrane</keyword>
<feature type="transmembrane region" description="Helical" evidence="12">
    <location>
        <begin position="416"/>
        <end position="437"/>
    </location>
</feature>
<evidence type="ECO:0000256" key="11">
    <source>
        <dbReference type="ARBA" id="ARBA00032555"/>
    </source>
</evidence>
<dbReference type="InterPro" id="IPR011701">
    <property type="entry name" value="MFS"/>
</dbReference>
<keyword evidence="7 12" id="KW-1133">Transmembrane helix</keyword>
<feature type="transmembrane region" description="Helical" evidence="12">
    <location>
        <begin position="357"/>
        <end position="378"/>
    </location>
</feature>
<dbReference type="Pfam" id="PF07690">
    <property type="entry name" value="MFS_1"/>
    <property type="match status" value="1"/>
</dbReference>
<evidence type="ECO:0000256" key="10">
    <source>
        <dbReference type="ARBA" id="ARBA00030646"/>
    </source>
</evidence>
<comment type="function">
    <text evidence="1">Mediates high-affinity intracellular uptake of the rare oligo-element molybdenum.</text>
</comment>
<evidence type="ECO:0000256" key="7">
    <source>
        <dbReference type="ARBA" id="ARBA00022989"/>
    </source>
</evidence>
<dbReference type="Proteomes" id="UP001470230">
    <property type="component" value="Unassembled WGS sequence"/>
</dbReference>
<dbReference type="Gene3D" id="1.20.1250.20">
    <property type="entry name" value="MFS general substrate transporter like domains"/>
    <property type="match status" value="2"/>
</dbReference>
<dbReference type="PANTHER" id="PTHR23516">
    <property type="entry name" value="SAM (S-ADENOSYL METHIONINE) TRANSPORTER"/>
    <property type="match status" value="1"/>
</dbReference>
<feature type="transmembrane region" description="Helical" evidence="12">
    <location>
        <begin position="304"/>
        <end position="326"/>
    </location>
</feature>
<sequence>MEFIPLSTTYVTILFVGLSFWCVVLKVRKWLQAEKSSSKWLNALQFRYFLCYYTFMAGLTFQGPYVYQRYLDSGITQEQISIVMSTFNIVSSIWGFAVGYFTEILGHKKLIIISALVLSMHATLRFMGGFWCFVLSSALMGVSTASNRVVFEDWLMTVLQNPEAPDYAQATIQENSALIRLFSTLVFTPLSARLTHHFGSASAFAVSSLMFFTSSVIISIYLDDPRLLEKNEKDDDRNSNTSKKKKIGYVNALKSIFQNLRSSPELSILLITDFASSVFTLLYSPRWLAIHQITKKDKLPLSQMSTTNSVALTNGAQIIGALFHLFSSPRPMFFISFLLSLIFVSMILLFYSNKNLVFTVFILVAVCDGGNQTIFRMLRGNIYPRDVRGYILGFLRVPASLSVSLLLMAVKGKDVRYIISLCCGFLSLCVISSFLLYRREKKESQKQ</sequence>
<evidence type="ECO:0000256" key="1">
    <source>
        <dbReference type="ARBA" id="ARBA00003019"/>
    </source>
</evidence>
<evidence type="ECO:0000256" key="9">
    <source>
        <dbReference type="ARBA" id="ARBA00023136"/>
    </source>
</evidence>
<feature type="transmembrane region" description="Helical" evidence="12">
    <location>
        <begin position="6"/>
        <end position="25"/>
    </location>
</feature>
<evidence type="ECO:0000256" key="6">
    <source>
        <dbReference type="ARBA" id="ARBA00022692"/>
    </source>
</evidence>
<accession>A0ABR2KT35</accession>
<evidence type="ECO:0000256" key="4">
    <source>
        <dbReference type="ARBA" id="ARBA00022448"/>
    </source>
</evidence>
<name>A0ABR2KT35_9EUKA</name>
<evidence type="ECO:0000256" key="5">
    <source>
        <dbReference type="ARBA" id="ARBA00022475"/>
    </source>
</evidence>
<organism evidence="13 14">
    <name type="scientific">Tritrichomonas musculus</name>
    <dbReference type="NCBI Taxonomy" id="1915356"/>
    <lineage>
        <taxon>Eukaryota</taxon>
        <taxon>Metamonada</taxon>
        <taxon>Parabasalia</taxon>
        <taxon>Tritrichomonadida</taxon>
        <taxon>Tritrichomonadidae</taxon>
        <taxon>Tritrichomonas</taxon>
    </lineage>
</organism>
<feature type="transmembrane region" description="Helical" evidence="12">
    <location>
        <begin position="266"/>
        <end position="284"/>
    </location>
</feature>
<keyword evidence="4" id="KW-0813">Transport</keyword>
<feature type="transmembrane region" description="Helical" evidence="12">
    <location>
        <begin position="390"/>
        <end position="410"/>
    </location>
</feature>
<proteinExistence type="predicted"/>
<reference evidence="13 14" key="1">
    <citation type="submission" date="2024-04" db="EMBL/GenBank/DDBJ databases">
        <title>Tritrichomonas musculus Genome.</title>
        <authorList>
            <person name="Alves-Ferreira E."/>
            <person name="Grigg M."/>
            <person name="Lorenzi H."/>
            <person name="Galac M."/>
        </authorList>
    </citation>
    <scope>NUCLEOTIDE SEQUENCE [LARGE SCALE GENOMIC DNA]</scope>
    <source>
        <strain evidence="13 14">EAF2021</strain>
    </source>
</reference>
<keyword evidence="14" id="KW-1185">Reference proteome</keyword>
<dbReference type="InterPro" id="IPR008509">
    <property type="entry name" value="MOT2/MFSD5"/>
</dbReference>
<evidence type="ECO:0000256" key="2">
    <source>
        <dbReference type="ARBA" id="ARBA00004651"/>
    </source>
</evidence>
<feature type="transmembrane region" description="Helical" evidence="12">
    <location>
        <begin position="79"/>
        <end position="101"/>
    </location>
</feature>
<comment type="caution">
    <text evidence="13">The sequence shown here is derived from an EMBL/GenBank/DDBJ whole genome shotgun (WGS) entry which is preliminary data.</text>
</comment>
<dbReference type="InterPro" id="IPR036259">
    <property type="entry name" value="MFS_trans_sf"/>
</dbReference>